<evidence type="ECO:0008006" key="5">
    <source>
        <dbReference type="Google" id="ProtNLM"/>
    </source>
</evidence>
<feature type="transmembrane region" description="Helical" evidence="2">
    <location>
        <begin position="42"/>
        <end position="62"/>
    </location>
</feature>
<reference evidence="3 4" key="1">
    <citation type="submission" date="2016-12" db="EMBL/GenBank/DDBJ databases">
        <authorList>
            <person name="Song W.-J."/>
            <person name="Kurnit D.M."/>
        </authorList>
    </citation>
    <scope>NUCLEOTIDE SEQUENCE [LARGE SCALE GENOMIC DNA]</scope>
    <source>
        <strain evidence="3 4">STM7296</strain>
    </source>
</reference>
<sequence>MKSARLFELRFISSQKSRIYALAATVLPTLVVWLRSGGSIESVSVSVIGIFASAWLLVRFSAWMIRVDDAINLRSGRVTPGRLVRTGFHVPVVVVCAILTNAHPGSSAFDTTGYCLLVAASSGMHAIAFGLAYHGHGDRAGNLILSLAISSWLVAACAIERSALFFAGLCGIVFVAHLVMGMLSDLRSIRYPRKGIGVFFGTFNPVHKTHLQILHDVLDSRRLERIYVHCTTVPKLHRLALERGEIEISHDAGMRVYSKTDRADPAKNYFPTGNRFYEYELRRELLRASVTDSDLGDRVTVLDLPDIYERDGFIGVLNEVKRRHRGLPVHGLHGSDTGGMWVRHLFDDSGWIYPCAVVRSDQVSATAIRGGAIGLTSKTVEQFLAAARSGDDFDFPSGYRFEQTRDQARPQSECGQKTVRRAVTE</sequence>
<dbReference type="OrthoDB" id="8780236at2"/>
<dbReference type="AlphaFoldDB" id="A0A1N7S8N3"/>
<evidence type="ECO:0000256" key="2">
    <source>
        <dbReference type="SAM" id="Phobius"/>
    </source>
</evidence>
<accession>A0A1N7S8N3</accession>
<name>A0A1N7S8N3_9BURK</name>
<feature type="transmembrane region" description="Helical" evidence="2">
    <location>
        <begin position="20"/>
        <end position="36"/>
    </location>
</feature>
<keyword evidence="2" id="KW-0472">Membrane</keyword>
<evidence type="ECO:0000313" key="3">
    <source>
        <dbReference type="EMBL" id="SIT43756.1"/>
    </source>
</evidence>
<evidence type="ECO:0000256" key="1">
    <source>
        <dbReference type="SAM" id="MobiDB-lite"/>
    </source>
</evidence>
<gene>
    <name evidence="3" type="ORF">BN2475_450038</name>
</gene>
<dbReference type="Gene3D" id="3.40.50.620">
    <property type="entry name" value="HUPs"/>
    <property type="match status" value="1"/>
</dbReference>
<dbReference type="RefSeq" id="WP_094781236.1">
    <property type="nucleotide sequence ID" value="NZ_CYGX02000045.1"/>
</dbReference>
<keyword evidence="4" id="KW-1185">Reference proteome</keyword>
<feature type="region of interest" description="Disordered" evidence="1">
    <location>
        <begin position="402"/>
        <end position="425"/>
    </location>
</feature>
<feature type="transmembrane region" description="Helical" evidence="2">
    <location>
        <begin position="140"/>
        <end position="159"/>
    </location>
</feature>
<dbReference type="Proteomes" id="UP000187012">
    <property type="component" value="Unassembled WGS sequence"/>
</dbReference>
<feature type="transmembrane region" description="Helical" evidence="2">
    <location>
        <begin position="83"/>
        <end position="102"/>
    </location>
</feature>
<dbReference type="EMBL" id="CYGX02000045">
    <property type="protein sequence ID" value="SIT43756.1"/>
    <property type="molecule type" value="Genomic_DNA"/>
</dbReference>
<proteinExistence type="predicted"/>
<protein>
    <recommendedName>
        <fullName evidence="5">Cytidyltransferase-like domain-containing protein</fullName>
    </recommendedName>
</protein>
<dbReference type="SUPFAM" id="SSF52374">
    <property type="entry name" value="Nucleotidylyl transferase"/>
    <property type="match status" value="1"/>
</dbReference>
<feature type="transmembrane region" description="Helical" evidence="2">
    <location>
        <begin position="165"/>
        <end position="184"/>
    </location>
</feature>
<feature type="transmembrane region" description="Helical" evidence="2">
    <location>
        <begin position="114"/>
        <end position="133"/>
    </location>
</feature>
<keyword evidence="2" id="KW-0812">Transmembrane</keyword>
<keyword evidence="2" id="KW-1133">Transmembrane helix</keyword>
<organism evidence="3 4">
    <name type="scientific">Paraburkholderia ribeironis</name>
    <dbReference type="NCBI Taxonomy" id="1247936"/>
    <lineage>
        <taxon>Bacteria</taxon>
        <taxon>Pseudomonadati</taxon>
        <taxon>Pseudomonadota</taxon>
        <taxon>Betaproteobacteria</taxon>
        <taxon>Burkholderiales</taxon>
        <taxon>Burkholderiaceae</taxon>
        <taxon>Paraburkholderia</taxon>
    </lineage>
</organism>
<evidence type="ECO:0000313" key="4">
    <source>
        <dbReference type="Proteomes" id="UP000187012"/>
    </source>
</evidence>
<dbReference type="STRING" id="1247936.BN2475_450038"/>
<dbReference type="InterPro" id="IPR014729">
    <property type="entry name" value="Rossmann-like_a/b/a_fold"/>
</dbReference>